<evidence type="ECO:0000256" key="1">
    <source>
        <dbReference type="SAM" id="MobiDB-lite"/>
    </source>
</evidence>
<organism evidence="2 3">
    <name type="scientific">Eumeta variegata</name>
    <name type="common">Bagworm moth</name>
    <name type="synonym">Eumeta japonica</name>
    <dbReference type="NCBI Taxonomy" id="151549"/>
    <lineage>
        <taxon>Eukaryota</taxon>
        <taxon>Metazoa</taxon>
        <taxon>Ecdysozoa</taxon>
        <taxon>Arthropoda</taxon>
        <taxon>Hexapoda</taxon>
        <taxon>Insecta</taxon>
        <taxon>Pterygota</taxon>
        <taxon>Neoptera</taxon>
        <taxon>Endopterygota</taxon>
        <taxon>Lepidoptera</taxon>
        <taxon>Glossata</taxon>
        <taxon>Ditrysia</taxon>
        <taxon>Tineoidea</taxon>
        <taxon>Psychidae</taxon>
        <taxon>Oiketicinae</taxon>
        <taxon>Eumeta</taxon>
    </lineage>
</organism>
<reference evidence="2 3" key="1">
    <citation type="journal article" date="2019" name="Commun. Biol.">
        <title>The bagworm genome reveals a unique fibroin gene that provides high tensile strength.</title>
        <authorList>
            <person name="Kono N."/>
            <person name="Nakamura H."/>
            <person name="Ohtoshi R."/>
            <person name="Tomita M."/>
            <person name="Numata K."/>
            <person name="Arakawa K."/>
        </authorList>
    </citation>
    <scope>NUCLEOTIDE SEQUENCE [LARGE SCALE GENOMIC DNA]</scope>
</reference>
<protein>
    <submittedName>
        <fullName evidence="2">Uncharacterized protein</fullName>
    </submittedName>
</protein>
<keyword evidence="3" id="KW-1185">Reference proteome</keyword>
<comment type="caution">
    <text evidence="2">The sequence shown here is derived from an EMBL/GenBank/DDBJ whole genome shotgun (WGS) entry which is preliminary data.</text>
</comment>
<evidence type="ECO:0000313" key="2">
    <source>
        <dbReference type="EMBL" id="GBP64190.1"/>
    </source>
</evidence>
<feature type="compositionally biased region" description="Basic and acidic residues" evidence="1">
    <location>
        <begin position="76"/>
        <end position="87"/>
    </location>
</feature>
<sequence length="110" mass="12037">MRSQRCRCYNLNRRRRWGSGFESGSIGFWSRPSADRAVSDLHRTRSPAACLGGHAEPSVAGRRGGLKDGIPSTLNIKEENGHSGARRERICAPYSLARSHAAPYSATPTL</sequence>
<evidence type="ECO:0000313" key="3">
    <source>
        <dbReference type="Proteomes" id="UP000299102"/>
    </source>
</evidence>
<name>A0A4C1XM50_EUMVA</name>
<proteinExistence type="predicted"/>
<dbReference type="Proteomes" id="UP000299102">
    <property type="component" value="Unassembled WGS sequence"/>
</dbReference>
<gene>
    <name evidence="2" type="ORF">EVAR_35579_1</name>
</gene>
<dbReference type="AlphaFoldDB" id="A0A4C1XM50"/>
<accession>A0A4C1XM50</accession>
<dbReference type="EMBL" id="BGZK01000890">
    <property type="protein sequence ID" value="GBP64190.1"/>
    <property type="molecule type" value="Genomic_DNA"/>
</dbReference>
<feature type="region of interest" description="Disordered" evidence="1">
    <location>
        <begin position="49"/>
        <end position="87"/>
    </location>
</feature>